<dbReference type="PIRSF" id="PIRSF028291">
    <property type="entry name" value="UCP028291"/>
    <property type="match status" value="1"/>
</dbReference>
<dbReference type="EMBL" id="CP042301">
    <property type="protein sequence ID" value="QDY99537.1"/>
    <property type="molecule type" value="Genomic_DNA"/>
</dbReference>
<dbReference type="Proteomes" id="UP000321389">
    <property type="component" value="Chromosome"/>
</dbReference>
<reference evidence="1" key="1">
    <citation type="submission" date="2020-04" db="EMBL/GenBank/DDBJ databases">
        <title>Nitratireductor sp. nov. isolated from mangrove soil.</title>
        <authorList>
            <person name="Ye Y."/>
        </authorList>
    </citation>
    <scope>NUCLEOTIDE SEQUENCE</scope>
    <source>
        <strain evidence="1">SY7</strain>
    </source>
</reference>
<name>A0A5B8KVD7_9HYPH</name>
<dbReference type="OrthoDB" id="9806511at2"/>
<organism evidence="1 2">
    <name type="scientific">Nitratireductor mangrovi</name>
    <dbReference type="NCBI Taxonomy" id="2599600"/>
    <lineage>
        <taxon>Bacteria</taxon>
        <taxon>Pseudomonadati</taxon>
        <taxon>Pseudomonadota</taxon>
        <taxon>Alphaproteobacteria</taxon>
        <taxon>Hyphomicrobiales</taxon>
        <taxon>Phyllobacteriaceae</taxon>
        <taxon>Nitratireductor</taxon>
    </lineage>
</organism>
<proteinExistence type="predicted"/>
<dbReference type="Pfam" id="PF09981">
    <property type="entry name" value="DUF2218"/>
    <property type="match status" value="1"/>
</dbReference>
<dbReference type="KEGG" id="niy:FQ775_03640"/>
<keyword evidence="2" id="KW-1185">Reference proteome</keyword>
<gene>
    <name evidence="1" type="ORF">FQ775_03640</name>
</gene>
<evidence type="ECO:0000313" key="2">
    <source>
        <dbReference type="Proteomes" id="UP000321389"/>
    </source>
</evidence>
<sequence>MTENTLQSTARVSTDKASRYLQQLCKHFGHKRPVEFTAKHGSIAFDFGTCTLAADDAILTMTVAAEDAASLERMRNVIASHLERFAFREPPQIAWT</sequence>
<dbReference type="RefSeq" id="WP_146298193.1">
    <property type="nucleotide sequence ID" value="NZ_CP042301.2"/>
</dbReference>
<evidence type="ECO:0000313" key="1">
    <source>
        <dbReference type="EMBL" id="QDY99537.1"/>
    </source>
</evidence>
<dbReference type="Gene3D" id="3.30.310.50">
    <property type="entry name" value="Alpha-D-phosphohexomutase, C-terminal domain"/>
    <property type="match status" value="1"/>
</dbReference>
<protein>
    <submittedName>
        <fullName evidence="1">DUF2218 domain-containing protein</fullName>
    </submittedName>
</protein>
<accession>A0A5B8KVD7</accession>
<dbReference type="AlphaFoldDB" id="A0A5B8KVD7"/>
<dbReference type="InterPro" id="IPR014543">
    <property type="entry name" value="UCP028291"/>
</dbReference>